<proteinExistence type="inferred from homology"/>
<reference evidence="3 4" key="1">
    <citation type="submission" date="2017-03" db="EMBL/GenBank/DDBJ databases">
        <title>Genomes of endolithic fungi from Antarctica.</title>
        <authorList>
            <person name="Coleine C."/>
            <person name="Masonjones S."/>
            <person name="Stajich J.E."/>
        </authorList>
    </citation>
    <scope>NUCLEOTIDE SEQUENCE [LARGE SCALE GENOMIC DNA]</scope>
    <source>
        <strain evidence="3 4">CCFEE 5184</strain>
    </source>
</reference>
<name>A0A4U0WZH8_9PEZI</name>
<comment type="similarity">
    <text evidence="1">Belongs to the tpcK family.</text>
</comment>
<accession>A0A4U0WZH8</accession>
<dbReference type="Gene3D" id="3.30.70.100">
    <property type="match status" value="1"/>
</dbReference>
<keyword evidence="4" id="KW-1185">Reference proteome</keyword>
<dbReference type="Proteomes" id="UP000309340">
    <property type="component" value="Unassembled WGS sequence"/>
</dbReference>
<organism evidence="3 4">
    <name type="scientific">Friedmanniomyces simplex</name>
    <dbReference type="NCBI Taxonomy" id="329884"/>
    <lineage>
        <taxon>Eukaryota</taxon>
        <taxon>Fungi</taxon>
        <taxon>Dikarya</taxon>
        <taxon>Ascomycota</taxon>
        <taxon>Pezizomycotina</taxon>
        <taxon>Dothideomycetes</taxon>
        <taxon>Dothideomycetidae</taxon>
        <taxon>Mycosphaerellales</taxon>
        <taxon>Teratosphaeriaceae</taxon>
        <taxon>Friedmanniomyces</taxon>
    </lineage>
</organism>
<dbReference type="AlphaFoldDB" id="A0A4U0WZH8"/>
<evidence type="ECO:0000313" key="3">
    <source>
        <dbReference type="EMBL" id="TKA67285.1"/>
    </source>
</evidence>
<dbReference type="EMBL" id="NAJQ01000584">
    <property type="protein sequence ID" value="TKA67285.1"/>
    <property type="molecule type" value="Genomic_DNA"/>
</dbReference>
<sequence length="133" mass="15167">MPVRITILIKKLPTISTEEFHQYWSTSHPTTFLSVPIVQRNLSKYQQFHTDPAVSAALRAQGLPVSEFDGGAEFWANSYEEAMAVFQDPEYERVVVPDEMRFLDRQAARMMVGYEEVKWEDGKAAEGVKMGHA</sequence>
<protein>
    <recommendedName>
        <fullName evidence="2">EthD domain-containing protein</fullName>
    </recommendedName>
</protein>
<dbReference type="GO" id="GO:0016491">
    <property type="term" value="F:oxidoreductase activity"/>
    <property type="evidence" value="ECO:0007669"/>
    <property type="project" value="InterPro"/>
</dbReference>
<dbReference type="InterPro" id="IPR009799">
    <property type="entry name" value="EthD_dom"/>
</dbReference>
<gene>
    <name evidence="3" type="ORF">B0A55_09237</name>
</gene>
<dbReference type="OrthoDB" id="3183782at2759"/>
<dbReference type="STRING" id="329884.A0A4U0WZH8"/>
<dbReference type="SUPFAM" id="SSF54909">
    <property type="entry name" value="Dimeric alpha+beta barrel"/>
    <property type="match status" value="1"/>
</dbReference>
<dbReference type="Pfam" id="PF07110">
    <property type="entry name" value="EthD"/>
    <property type="match status" value="1"/>
</dbReference>
<comment type="caution">
    <text evidence="3">The sequence shown here is derived from an EMBL/GenBank/DDBJ whole genome shotgun (WGS) entry which is preliminary data.</text>
</comment>
<evidence type="ECO:0000313" key="4">
    <source>
        <dbReference type="Proteomes" id="UP000309340"/>
    </source>
</evidence>
<evidence type="ECO:0000259" key="2">
    <source>
        <dbReference type="Pfam" id="PF07110"/>
    </source>
</evidence>
<feature type="domain" description="EthD" evidence="2">
    <location>
        <begin position="13"/>
        <end position="105"/>
    </location>
</feature>
<evidence type="ECO:0000256" key="1">
    <source>
        <dbReference type="ARBA" id="ARBA00005986"/>
    </source>
</evidence>
<dbReference type="InterPro" id="IPR011008">
    <property type="entry name" value="Dimeric_a/b-barrel"/>
</dbReference>